<proteinExistence type="predicted"/>
<protein>
    <recommendedName>
        <fullName evidence="1">Protein kinase domain-containing protein</fullName>
    </recommendedName>
</protein>
<reference evidence="2 3" key="1">
    <citation type="submission" date="2018-06" db="EMBL/GenBank/DDBJ databases">
        <title>Comparative genomics reveals the genomic features of Rhizophagus irregularis, R. cerebriforme, R. diaphanum and Gigaspora rosea, and their symbiotic lifestyle signature.</title>
        <authorList>
            <person name="Morin E."/>
            <person name="San Clemente H."/>
            <person name="Chen E.C.H."/>
            <person name="De La Providencia I."/>
            <person name="Hainaut M."/>
            <person name="Kuo A."/>
            <person name="Kohler A."/>
            <person name="Murat C."/>
            <person name="Tang N."/>
            <person name="Roy S."/>
            <person name="Loubradou J."/>
            <person name="Henrissat B."/>
            <person name="Grigoriev I.V."/>
            <person name="Corradi N."/>
            <person name="Roux C."/>
            <person name="Martin F.M."/>
        </authorList>
    </citation>
    <scope>NUCLEOTIDE SEQUENCE [LARGE SCALE GENOMIC DNA]</scope>
    <source>
        <strain evidence="2 3">DAOM 227022</strain>
    </source>
</reference>
<dbReference type="GO" id="GO:0005524">
    <property type="term" value="F:ATP binding"/>
    <property type="evidence" value="ECO:0007669"/>
    <property type="project" value="InterPro"/>
</dbReference>
<name>A0A397SNN4_9GLOM</name>
<dbReference type="Proteomes" id="UP000265703">
    <property type="component" value="Unassembled WGS sequence"/>
</dbReference>
<comment type="caution">
    <text evidence="2">The sequence shown here is derived from an EMBL/GenBank/DDBJ whole genome shotgun (WGS) entry which is preliminary data.</text>
</comment>
<dbReference type="AlphaFoldDB" id="A0A397SNN4"/>
<dbReference type="GO" id="GO:0004672">
    <property type="term" value="F:protein kinase activity"/>
    <property type="evidence" value="ECO:0007669"/>
    <property type="project" value="InterPro"/>
</dbReference>
<organism evidence="2 3">
    <name type="scientific">Glomus cerebriforme</name>
    <dbReference type="NCBI Taxonomy" id="658196"/>
    <lineage>
        <taxon>Eukaryota</taxon>
        <taxon>Fungi</taxon>
        <taxon>Fungi incertae sedis</taxon>
        <taxon>Mucoromycota</taxon>
        <taxon>Glomeromycotina</taxon>
        <taxon>Glomeromycetes</taxon>
        <taxon>Glomerales</taxon>
        <taxon>Glomeraceae</taxon>
        <taxon>Glomus</taxon>
    </lineage>
</organism>
<evidence type="ECO:0000259" key="1">
    <source>
        <dbReference type="PROSITE" id="PS50011"/>
    </source>
</evidence>
<dbReference type="PROSITE" id="PS50011">
    <property type="entry name" value="PROTEIN_KINASE_DOM"/>
    <property type="match status" value="1"/>
</dbReference>
<dbReference type="OrthoDB" id="10475770at2759"/>
<sequence>MLYTGYACISDMGLCKHADYNALENNIYGQNYTKAADVYSFGIIMYEVISGLPPYHDQVRETDEINNELQTSNNVSSINLSYETHSEAFYSSRLLNTNNLTEPKNSNGYYEQLFDFTQLKINDDQNNKSKVADKI</sequence>
<accession>A0A397SNN4</accession>
<gene>
    <name evidence="2" type="ORF">C1645_829607</name>
</gene>
<dbReference type="Pfam" id="PF07714">
    <property type="entry name" value="PK_Tyr_Ser-Thr"/>
    <property type="match status" value="1"/>
</dbReference>
<dbReference type="Gene3D" id="1.10.510.10">
    <property type="entry name" value="Transferase(Phosphotransferase) domain 1"/>
    <property type="match status" value="1"/>
</dbReference>
<dbReference type="InterPro" id="IPR001245">
    <property type="entry name" value="Ser-Thr/Tyr_kinase_cat_dom"/>
</dbReference>
<dbReference type="STRING" id="658196.A0A397SNN4"/>
<feature type="domain" description="Protein kinase" evidence="1">
    <location>
        <begin position="1"/>
        <end position="135"/>
    </location>
</feature>
<evidence type="ECO:0000313" key="2">
    <source>
        <dbReference type="EMBL" id="RIA86226.1"/>
    </source>
</evidence>
<dbReference type="InterPro" id="IPR000719">
    <property type="entry name" value="Prot_kinase_dom"/>
</dbReference>
<keyword evidence="3" id="KW-1185">Reference proteome</keyword>
<dbReference type="EMBL" id="QKYT01000376">
    <property type="protein sequence ID" value="RIA86226.1"/>
    <property type="molecule type" value="Genomic_DNA"/>
</dbReference>
<evidence type="ECO:0000313" key="3">
    <source>
        <dbReference type="Proteomes" id="UP000265703"/>
    </source>
</evidence>
<dbReference type="SUPFAM" id="SSF56112">
    <property type="entry name" value="Protein kinase-like (PK-like)"/>
    <property type="match status" value="1"/>
</dbReference>
<dbReference type="InterPro" id="IPR011009">
    <property type="entry name" value="Kinase-like_dom_sf"/>
</dbReference>